<accession>A0A0A8YP08</accession>
<protein>
    <submittedName>
        <fullName evidence="1">Uncharacterized protein</fullName>
    </submittedName>
</protein>
<evidence type="ECO:0000313" key="1">
    <source>
        <dbReference type="EMBL" id="JAD24537.1"/>
    </source>
</evidence>
<dbReference type="EMBL" id="GBRH01273358">
    <property type="protein sequence ID" value="JAD24537.1"/>
    <property type="molecule type" value="Transcribed_RNA"/>
</dbReference>
<organism evidence="1">
    <name type="scientific">Arundo donax</name>
    <name type="common">Giant reed</name>
    <name type="synonym">Donax arundinaceus</name>
    <dbReference type="NCBI Taxonomy" id="35708"/>
    <lineage>
        <taxon>Eukaryota</taxon>
        <taxon>Viridiplantae</taxon>
        <taxon>Streptophyta</taxon>
        <taxon>Embryophyta</taxon>
        <taxon>Tracheophyta</taxon>
        <taxon>Spermatophyta</taxon>
        <taxon>Magnoliopsida</taxon>
        <taxon>Liliopsida</taxon>
        <taxon>Poales</taxon>
        <taxon>Poaceae</taxon>
        <taxon>PACMAD clade</taxon>
        <taxon>Arundinoideae</taxon>
        <taxon>Arundineae</taxon>
        <taxon>Arundo</taxon>
    </lineage>
</organism>
<reference evidence="1" key="1">
    <citation type="submission" date="2014-09" db="EMBL/GenBank/DDBJ databases">
        <authorList>
            <person name="Magalhaes I.L.F."/>
            <person name="Oliveira U."/>
            <person name="Santos F.R."/>
            <person name="Vidigal T.H.D.A."/>
            <person name="Brescovit A.D."/>
            <person name="Santos A.J."/>
        </authorList>
    </citation>
    <scope>NUCLEOTIDE SEQUENCE</scope>
    <source>
        <tissue evidence="1">Shoot tissue taken approximately 20 cm above the soil surface</tissue>
    </source>
</reference>
<name>A0A0A8YP08_ARUDO</name>
<proteinExistence type="predicted"/>
<dbReference type="AlphaFoldDB" id="A0A0A8YP08"/>
<reference evidence="1" key="2">
    <citation type="journal article" date="2015" name="Data Brief">
        <title>Shoot transcriptome of the giant reed, Arundo donax.</title>
        <authorList>
            <person name="Barrero R.A."/>
            <person name="Guerrero F.D."/>
            <person name="Moolhuijzen P."/>
            <person name="Goolsby J.A."/>
            <person name="Tidwell J."/>
            <person name="Bellgard S.E."/>
            <person name="Bellgard M.I."/>
        </authorList>
    </citation>
    <scope>NUCLEOTIDE SEQUENCE</scope>
    <source>
        <tissue evidence="1">Shoot tissue taken approximately 20 cm above the soil surface</tissue>
    </source>
</reference>
<sequence>MNVLQIFISRTHVLNFKQHLKNDQERRISAGNSTF</sequence>